<reference evidence="1" key="1">
    <citation type="submission" date="2023-03" db="EMBL/GenBank/DDBJ databases">
        <title>Massive genome expansion in bonnet fungi (Mycena s.s.) driven by repeated elements and novel gene families across ecological guilds.</title>
        <authorList>
            <consortium name="Lawrence Berkeley National Laboratory"/>
            <person name="Harder C.B."/>
            <person name="Miyauchi S."/>
            <person name="Viragh M."/>
            <person name="Kuo A."/>
            <person name="Thoen E."/>
            <person name="Andreopoulos B."/>
            <person name="Lu D."/>
            <person name="Skrede I."/>
            <person name="Drula E."/>
            <person name="Henrissat B."/>
            <person name="Morin E."/>
            <person name="Kohler A."/>
            <person name="Barry K."/>
            <person name="LaButti K."/>
            <person name="Morin E."/>
            <person name="Salamov A."/>
            <person name="Lipzen A."/>
            <person name="Mereny Z."/>
            <person name="Hegedus B."/>
            <person name="Baldrian P."/>
            <person name="Stursova M."/>
            <person name="Weitz H."/>
            <person name="Taylor A."/>
            <person name="Grigoriev I.V."/>
            <person name="Nagy L.G."/>
            <person name="Martin F."/>
            <person name="Kauserud H."/>
        </authorList>
    </citation>
    <scope>NUCLEOTIDE SEQUENCE</scope>
    <source>
        <strain evidence="1">9144</strain>
    </source>
</reference>
<evidence type="ECO:0000313" key="1">
    <source>
        <dbReference type="EMBL" id="KAJ7212487.1"/>
    </source>
</evidence>
<gene>
    <name evidence="1" type="ORF">GGX14DRAFT_564245</name>
</gene>
<comment type="caution">
    <text evidence="1">The sequence shown here is derived from an EMBL/GenBank/DDBJ whole genome shotgun (WGS) entry which is preliminary data.</text>
</comment>
<accession>A0AAD6VIE4</accession>
<name>A0AAD6VIE4_9AGAR</name>
<proteinExistence type="predicted"/>
<protein>
    <submittedName>
        <fullName evidence="1">Uncharacterized protein</fullName>
    </submittedName>
</protein>
<sequence>MTSAWATSARSGRRPGAVMTSSAALTSAISALRTRGGGSARNVRAGAAEMEARGLRVAAHERIAQVVLPVPAHAAHYIHRSPHGRPLFVTRRPLHTRAARYTVPASRKTRGH</sequence>
<dbReference type="EMBL" id="JARJCW010000023">
    <property type="protein sequence ID" value="KAJ7212487.1"/>
    <property type="molecule type" value="Genomic_DNA"/>
</dbReference>
<dbReference type="AlphaFoldDB" id="A0AAD6VIE4"/>
<evidence type="ECO:0000313" key="2">
    <source>
        <dbReference type="Proteomes" id="UP001219525"/>
    </source>
</evidence>
<dbReference type="Proteomes" id="UP001219525">
    <property type="component" value="Unassembled WGS sequence"/>
</dbReference>
<keyword evidence="2" id="KW-1185">Reference proteome</keyword>
<organism evidence="1 2">
    <name type="scientific">Mycena pura</name>
    <dbReference type="NCBI Taxonomy" id="153505"/>
    <lineage>
        <taxon>Eukaryota</taxon>
        <taxon>Fungi</taxon>
        <taxon>Dikarya</taxon>
        <taxon>Basidiomycota</taxon>
        <taxon>Agaricomycotina</taxon>
        <taxon>Agaricomycetes</taxon>
        <taxon>Agaricomycetidae</taxon>
        <taxon>Agaricales</taxon>
        <taxon>Marasmiineae</taxon>
        <taxon>Mycenaceae</taxon>
        <taxon>Mycena</taxon>
    </lineage>
</organism>